<protein>
    <recommendedName>
        <fullName evidence="3">ATPase AAA-type core domain-containing protein</fullName>
    </recommendedName>
</protein>
<name>A0A1B7LFI1_9FIRM</name>
<dbReference type="EMBL" id="LYVF01000137">
    <property type="protein sequence ID" value="OAT82352.1"/>
    <property type="molecule type" value="Genomic_DNA"/>
</dbReference>
<evidence type="ECO:0000313" key="2">
    <source>
        <dbReference type="Proteomes" id="UP000078532"/>
    </source>
</evidence>
<evidence type="ECO:0008006" key="3">
    <source>
        <dbReference type="Google" id="ProtNLM"/>
    </source>
</evidence>
<sequence>MRELAEEFRNYSESGGQVFISTHSPDFINGVDISELFWLTKKNGFSIVQRASENELVRRLVKEGDLPGALWKQGFFEGAGPR</sequence>
<organism evidence="1 2">
    <name type="scientific">Desulfotomaculum copahuensis</name>
    <dbReference type="NCBI Taxonomy" id="1838280"/>
    <lineage>
        <taxon>Bacteria</taxon>
        <taxon>Bacillati</taxon>
        <taxon>Bacillota</taxon>
        <taxon>Clostridia</taxon>
        <taxon>Eubacteriales</taxon>
        <taxon>Desulfotomaculaceae</taxon>
        <taxon>Desulfotomaculum</taxon>
    </lineage>
</organism>
<evidence type="ECO:0000313" key="1">
    <source>
        <dbReference type="EMBL" id="OAT82352.1"/>
    </source>
</evidence>
<proteinExistence type="predicted"/>
<dbReference type="STRING" id="1838280.A6M21_09415"/>
<reference evidence="1 2" key="1">
    <citation type="submission" date="2016-04" db="EMBL/GenBank/DDBJ databases">
        <authorList>
            <person name="Evans L.H."/>
            <person name="Alamgir A."/>
            <person name="Owens N."/>
            <person name="Weber N.D."/>
            <person name="Virtaneva K."/>
            <person name="Barbian K."/>
            <person name="Babar A."/>
            <person name="Rosenke K."/>
        </authorList>
    </citation>
    <scope>NUCLEOTIDE SEQUENCE [LARGE SCALE GENOMIC DNA]</scope>
    <source>
        <strain evidence="1 2">LMa1</strain>
    </source>
</reference>
<comment type="caution">
    <text evidence="1">The sequence shown here is derived from an EMBL/GenBank/DDBJ whole genome shotgun (WGS) entry which is preliminary data.</text>
</comment>
<keyword evidence="2" id="KW-1185">Reference proteome</keyword>
<accession>A0A1B7LFI1</accession>
<dbReference type="Proteomes" id="UP000078532">
    <property type="component" value="Unassembled WGS sequence"/>
</dbReference>
<gene>
    <name evidence="1" type="ORF">A6M21_09415</name>
</gene>
<dbReference type="AlphaFoldDB" id="A0A1B7LFI1"/>